<keyword evidence="3" id="KW-0540">Nuclease</keyword>
<protein>
    <submittedName>
        <fullName evidence="3">DNA/RNA non-specific endonuclease</fullName>
    </submittedName>
</protein>
<keyword evidence="4" id="KW-1185">Reference proteome</keyword>
<dbReference type="InterPro" id="IPR044925">
    <property type="entry name" value="His-Me_finger_sf"/>
</dbReference>
<dbReference type="Gene3D" id="3.40.570.10">
    <property type="entry name" value="Extracellular Endonuclease, subunit A"/>
    <property type="match status" value="1"/>
</dbReference>
<dbReference type="CDD" id="cd00091">
    <property type="entry name" value="NUC"/>
    <property type="match status" value="1"/>
</dbReference>
<dbReference type="InterPro" id="IPR044929">
    <property type="entry name" value="DNA/RNA_non-sp_Endonuclease_sf"/>
</dbReference>
<accession>A0ABW5J8N5</accession>
<evidence type="ECO:0000313" key="3">
    <source>
        <dbReference type="EMBL" id="MFD2521953.1"/>
    </source>
</evidence>
<sequence length="281" mass="31235">MRIEIQMVKKYLLGIVIGIFIVSCEDPDIIKGRDNNLALGNPSKAGTAENNYLLEKPQYTVSYNRSKGTANWVSWHLSTAWFGDVTRADNFRQDDALPAGWYKTKSADYVNSGFDRGHLCPSDDRDGSVADNDATFLMTNIIPQSPNSNREPWANLETYCRKLVTTGNEMYIVAGVWGQGGSGSNGGTTKTLADGRITVPEFLWKVILILPVGDDDQNRINSNTRVIAIKIPNRQSIENDWGKYRVSVDELEDLTGYDFFSNLSTSLQKQLEGKKDGGGTY</sequence>
<feature type="domain" description="DNA/RNA non-specific endonuclease/pyrophosphatase/phosphodiesterase" evidence="2">
    <location>
        <begin position="55"/>
        <end position="266"/>
    </location>
</feature>
<feature type="domain" description="ENPP1-3/EXOG-like endonuclease/phosphodiesterase" evidence="1">
    <location>
        <begin position="56"/>
        <end position="266"/>
    </location>
</feature>
<comment type="caution">
    <text evidence="3">The sequence shown here is derived from an EMBL/GenBank/DDBJ whole genome shotgun (WGS) entry which is preliminary data.</text>
</comment>
<organism evidence="3 4">
    <name type="scientific">Emticicia soli</name>
    <dbReference type="NCBI Taxonomy" id="2027878"/>
    <lineage>
        <taxon>Bacteria</taxon>
        <taxon>Pseudomonadati</taxon>
        <taxon>Bacteroidota</taxon>
        <taxon>Cytophagia</taxon>
        <taxon>Cytophagales</taxon>
        <taxon>Leadbetterellaceae</taxon>
        <taxon>Emticicia</taxon>
    </lineage>
</organism>
<dbReference type="InterPro" id="IPR001604">
    <property type="entry name" value="Endo_G_ENPP1-like_dom"/>
</dbReference>
<name>A0ABW5J8N5_9BACT</name>
<reference evidence="4" key="1">
    <citation type="journal article" date="2019" name="Int. J. Syst. Evol. Microbiol.">
        <title>The Global Catalogue of Microorganisms (GCM) 10K type strain sequencing project: providing services to taxonomists for standard genome sequencing and annotation.</title>
        <authorList>
            <consortium name="The Broad Institute Genomics Platform"/>
            <consortium name="The Broad Institute Genome Sequencing Center for Infectious Disease"/>
            <person name="Wu L."/>
            <person name="Ma J."/>
        </authorList>
    </citation>
    <scope>NUCLEOTIDE SEQUENCE [LARGE SCALE GENOMIC DNA]</scope>
    <source>
        <strain evidence="4">KCTC 52344</strain>
    </source>
</reference>
<dbReference type="SMART" id="SM00892">
    <property type="entry name" value="Endonuclease_NS"/>
    <property type="match status" value="1"/>
</dbReference>
<proteinExistence type="predicted"/>
<dbReference type="Proteomes" id="UP001597510">
    <property type="component" value="Unassembled WGS sequence"/>
</dbReference>
<evidence type="ECO:0000259" key="1">
    <source>
        <dbReference type="SMART" id="SM00477"/>
    </source>
</evidence>
<dbReference type="PANTHER" id="PTHR13966">
    <property type="entry name" value="ENDONUCLEASE RELATED"/>
    <property type="match status" value="1"/>
</dbReference>
<dbReference type="Pfam" id="PF01223">
    <property type="entry name" value="Endonuclease_NS"/>
    <property type="match status" value="1"/>
</dbReference>
<keyword evidence="3" id="KW-0378">Hydrolase</keyword>
<evidence type="ECO:0000313" key="4">
    <source>
        <dbReference type="Proteomes" id="UP001597510"/>
    </source>
</evidence>
<evidence type="ECO:0000259" key="2">
    <source>
        <dbReference type="SMART" id="SM00892"/>
    </source>
</evidence>
<dbReference type="InterPro" id="IPR020821">
    <property type="entry name" value="ENPP1-3/EXOG-like_nuc-like"/>
</dbReference>
<dbReference type="InterPro" id="IPR040255">
    <property type="entry name" value="Non-specific_endonuclease"/>
</dbReference>
<dbReference type="EMBL" id="JBHULC010000011">
    <property type="protein sequence ID" value="MFD2521953.1"/>
    <property type="molecule type" value="Genomic_DNA"/>
</dbReference>
<dbReference type="SUPFAM" id="SSF54060">
    <property type="entry name" value="His-Me finger endonucleases"/>
    <property type="match status" value="1"/>
</dbReference>
<dbReference type="PANTHER" id="PTHR13966:SF5">
    <property type="entry name" value="ENDONUCLEASE G, MITOCHONDRIAL"/>
    <property type="match status" value="1"/>
</dbReference>
<keyword evidence="3" id="KW-0255">Endonuclease</keyword>
<dbReference type="PROSITE" id="PS51257">
    <property type="entry name" value="PROKAR_LIPOPROTEIN"/>
    <property type="match status" value="1"/>
</dbReference>
<dbReference type="SMART" id="SM00477">
    <property type="entry name" value="NUC"/>
    <property type="match status" value="1"/>
</dbReference>
<dbReference type="GO" id="GO:0004519">
    <property type="term" value="F:endonuclease activity"/>
    <property type="evidence" value="ECO:0007669"/>
    <property type="project" value="UniProtKB-KW"/>
</dbReference>
<gene>
    <name evidence="3" type="ORF">ACFSR2_13725</name>
</gene>
<dbReference type="RefSeq" id="WP_340236228.1">
    <property type="nucleotide sequence ID" value="NZ_JBBEWC010000005.1"/>
</dbReference>